<name>A0ABU5G9K6_9ACTO</name>
<dbReference type="PANTHER" id="PTHR42698">
    <property type="entry name" value="GTPASE ERA"/>
    <property type="match status" value="1"/>
</dbReference>
<dbReference type="Proteomes" id="UP001275049">
    <property type="component" value="Unassembled WGS sequence"/>
</dbReference>
<dbReference type="InterPro" id="IPR006073">
    <property type="entry name" value="GTP-bd"/>
</dbReference>
<dbReference type="InterPro" id="IPR005662">
    <property type="entry name" value="GTPase_Era-like"/>
</dbReference>
<dbReference type="EMBL" id="JAWNGA010000021">
    <property type="protein sequence ID" value="MDY5133798.1"/>
    <property type="molecule type" value="Genomic_DNA"/>
</dbReference>
<protein>
    <submittedName>
        <fullName evidence="2">GTPase</fullName>
    </submittedName>
</protein>
<dbReference type="CDD" id="cd00882">
    <property type="entry name" value="Ras_like_GTPase"/>
    <property type="match status" value="1"/>
</dbReference>
<accession>A0ABU5G9K6</accession>
<dbReference type="InterPro" id="IPR027417">
    <property type="entry name" value="P-loop_NTPase"/>
</dbReference>
<evidence type="ECO:0000313" key="2">
    <source>
        <dbReference type="EMBL" id="MDY5133798.1"/>
    </source>
</evidence>
<evidence type="ECO:0000313" key="3">
    <source>
        <dbReference type="Proteomes" id="UP001275049"/>
    </source>
</evidence>
<feature type="domain" description="G" evidence="1">
    <location>
        <begin position="61"/>
        <end position="165"/>
    </location>
</feature>
<dbReference type="Gene3D" id="3.40.50.300">
    <property type="entry name" value="P-loop containing nucleotide triphosphate hydrolases"/>
    <property type="match status" value="1"/>
</dbReference>
<dbReference type="RefSeq" id="WP_320755590.1">
    <property type="nucleotide sequence ID" value="NZ_CP171105.1"/>
</dbReference>
<gene>
    <name evidence="2" type="ORF">R6G86_08655</name>
</gene>
<dbReference type="Pfam" id="PF01926">
    <property type="entry name" value="MMR_HSR1"/>
    <property type="match status" value="1"/>
</dbReference>
<reference evidence="2 3" key="1">
    <citation type="submission" date="2023-10" db="EMBL/GenBank/DDBJ databases">
        <title>Whole Genome based description of the genera Actinobaculum and Actinotignum reveals a complex phylogenetic relationship within the species included in the genus Actinotignum.</title>
        <authorList>
            <person name="Jensen C.S."/>
            <person name="Dargis R."/>
            <person name="Kemp M."/>
            <person name="Christensen J.J."/>
        </authorList>
    </citation>
    <scope>NUCLEOTIDE SEQUENCE [LARGE SCALE GENOMIC DNA]</scope>
    <source>
        <strain evidence="2 3">SLA_B974</strain>
    </source>
</reference>
<dbReference type="SUPFAM" id="SSF52540">
    <property type="entry name" value="P-loop containing nucleoside triphosphate hydrolases"/>
    <property type="match status" value="1"/>
</dbReference>
<comment type="caution">
    <text evidence="2">The sequence shown here is derived from an EMBL/GenBank/DDBJ whole genome shotgun (WGS) entry which is preliminary data.</text>
</comment>
<keyword evidence="3" id="KW-1185">Reference proteome</keyword>
<sequence>MEDKRNLSTLIERTIEALENARMPLNIPGAQNINAQAQQLITQLKNRVLPRLRNPEVPAIVVLGGSSGAGKSTLFNSFVGQEISPASVLRPTTRTPVIAMHPDDVAHMAGHAVLELGDVHVLDSAIPGVVLVDAPDLDSVDEENRALSRTLLDCADLWLFVTTANRYGDAIAWSVVLDAYNRGLTVAIILNRVRDSALETVRRDLVQRMGQEGMKDAPLLVVSDNGPTEGLLPADIIREPYGWLRSISNSHFGHALIQRSNSLMMPRLATHLEIISQAVDMQASAVEQLKKIVHDISEQTLAKLQEHAERGGYGSGAPTTTWLSVASSGGPLADIQPAKSAKFRRRGGLARRDTSATLVFDSVRAAIHLALTQALELLVQEIYQAWTTQDVNVPELASRARDAVNVEEISHEALRAWMGDIKTLVANKDGKGWFGVAGMASVLGAGAGGVAGAVKIAVALCSDAALEMARSNLAQRCAEACGRVVDTYCEQLVDVPLGSGRTLRLRAVDFKDRF</sequence>
<evidence type="ECO:0000259" key="1">
    <source>
        <dbReference type="Pfam" id="PF01926"/>
    </source>
</evidence>
<dbReference type="PANTHER" id="PTHR42698:SF1">
    <property type="entry name" value="GTPASE ERA, MITOCHONDRIAL"/>
    <property type="match status" value="1"/>
</dbReference>
<organism evidence="2 3">
    <name type="scientific">Actinotignum urinale</name>
    <dbReference type="NCBI Taxonomy" id="190146"/>
    <lineage>
        <taxon>Bacteria</taxon>
        <taxon>Bacillati</taxon>
        <taxon>Actinomycetota</taxon>
        <taxon>Actinomycetes</taxon>
        <taxon>Actinomycetales</taxon>
        <taxon>Actinomycetaceae</taxon>
        <taxon>Actinotignum</taxon>
    </lineage>
</organism>
<proteinExistence type="predicted"/>